<dbReference type="RefSeq" id="WP_078023605.1">
    <property type="nucleotide sequence ID" value="NZ_JADPGM010000002.1"/>
</dbReference>
<dbReference type="GO" id="GO:0030435">
    <property type="term" value="P:sporulation resulting in formation of a cellular spore"/>
    <property type="evidence" value="ECO:0007669"/>
    <property type="project" value="InterPro"/>
</dbReference>
<proteinExistence type="predicted"/>
<organism evidence="3 5">
    <name type="scientific">Clostridium tepidum</name>
    <dbReference type="NCBI Taxonomy" id="1962263"/>
    <lineage>
        <taxon>Bacteria</taxon>
        <taxon>Bacillati</taxon>
        <taxon>Bacillota</taxon>
        <taxon>Clostridia</taxon>
        <taxon>Eubacteriales</taxon>
        <taxon>Clostridiaceae</taxon>
        <taxon>Clostridium</taxon>
    </lineage>
</organism>
<dbReference type="Proteomes" id="UP000190206">
    <property type="component" value="Unassembled WGS sequence"/>
</dbReference>
<keyword evidence="4" id="KW-1185">Reference proteome</keyword>
<dbReference type="STRING" id="1962263.BS637_04650"/>
<feature type="chain" id="PRO_5012390997" description="Sporulation protein" evidence="1">
    <location>
        <begin position="32"/>
        <end position="167"/>
    </location>
</feature>
<reference evidence="2 4" key="2">
    <citation type="submission" date="2016-12" db="EMBL/GenBank/DDBJ databases">
        <title>Clostridium tepidum sp. nov., a close relative of Clostridium sporogenes and Clostridium botulinum Group I.</title>
        <authorList>
            <person name="Dobritsa A.P."/>
            <person name="Kutumbaka K."/>
            <person name="Werner K."/>
            <person name="Samadpour M."/>
        </authorList>
    </citation>
    <scope>NUCLEOTIDE SEQUENCE [LARGE SCALE GENOMIC DNA]</scope>
    <source>
        <strain evidence="2 4">PE</strain>
    </source>
</reference>
<feature type="signal peptide" evidence="1">
    <location>
        <begin position="1"/>
        <end position="31"/>
    </location>
</feature>
<dbReference type="InterPro" id="IPR014247">
    <property type="entry name" value="Spore_lipoprot_YhcN/YlaJ"/>
</dbReference>
<dbReference type="Proteomes" id="UP000190256">
    <property type="component" value="Unassembled WGS sequence"/>
</dbReference>
<gene>
    <name evidence="2" type="ORF">BS637_04650</name>
    <name evidence="3" type="ORF">BS638_11300</name>
</gene>
<sequence length="167" mass="18261">MIKNNKKALLFTTALLGLSLFLGTGCSNKNAQNPPANNTDTAKEKIQDSKAKINDTSQNLTDRAQKIADEVIKIDGIDKARVAISEKRALVGVSIPNNAEGKLTDELKKKVEDTVKNTDKEIDTVAVSADADIYERISKIGDGIKEGKGIEEFADEFKELFNRIIPQ</sequence>
<protein>
    <recommendedName>
        <fullName evidence="6">Sporulation protein</fullName>
    </recommendedName>
</protein>
<dbReference type="OrthoDB" id="1707228at2"/>
<evidence type="ECO:0008006" key="6">
    <source>
        <dbReference type="Google" id="ProtNLM"/>
    </source>
</evidence>
<evidence type="ECO:0000313" key="4">
    <source>
        <dbReference type="Proteomes" id="UP000190206"/>
    </source>
</evidence>
<comment type="caution">
    <text evidence="3">The sequence shown here is derived from an EMBL/GenBank/DDBJ whole genome shotgun (WGS) entry which is preliminary data.</text>
</comment>
<reference evidence="3 5" key="1">
    <citation type="submission" date="2016-12" db="EMBL/GenBank/DDBJ databases">
        <title>Clostridium tepidum sp. nov., a close relative of Clostridium sporogenes and Clostridium botulinum Group I.</title>
        <authorList>
            <person name="Dobritsa A.P."/>
            <person name="Kutumbaka K.K."/>
            <person name="Werner K."/>
            <person name="Wiedmann M."/>
            <person name="Asmus A."/>
            <person name="Samadpour M."/>
        </authorList>
    </citation>
    <scope>NUCLEOTIDE SEQUENCE [LARGE SCALE GENOMIC DNA]</scope>
    <source>
        <strain evidence="3 5">IEH 97212</strain>
    </source>
</reference>
<dbReference type="AlphaFoldDB" id="A0A1S9I1S0"/>
<dbReference type="NCBIfam" id="TIGR02898">
    <property type="entry name" value="spore_YhcN_YlaJ"/>
    <property type="match status" value="1"/>
</dbReference>
<dbReference type="PROSITE" id="PS51257">
    <property type="entry name" value="PROKAR_LIPOPROTEIN"/>
    <property type="match status" value="1"/>
</dbReference>
<evidence type="ECO:0000313" key="5">
    <source>
        <dbReference type="Proteomes" id="UP000190256"/>
    </source>
</evidence>
<name>A0A1S9I1S0_9CLOT</name>
<evidence type="ECO:0000313" key="2">
    <source>
        <dbReference type="EMBL" id="OOO63101.1"/>
    </source>
</evidence>
<dbReference type="EMBL" id="MRAD01000003">
    <property type="protein sequence ID" value="OOO63101.1"/>
    <property type="molecule type" value="Genomic_DNA"/>
</dbReference>
<evidence type="ECO:0000256" key="1">
    <source>
        <dbReference type="SAM" id="SignalP"/>
    </source>
</evidence>
<evidence type="ECO:0000313" key="3">
    <source>
        <dbReference type="EMBL" id="OOO64229.1"/>
    </source>
</evidence>
<dbReference type="Pfam" id="PF09580">
    <property type="entry name" value="Spore_YhcN_YlaJ"/>
    <property type="match status" value="1"/>
</dbReference>
<accession>A0A1S9I1S0</accession>
<dbReference type="EMBL" id="MRAE01000033">
    <property type="protein sequence ID" value="OOO64229.1"/>
    <property type="molecule type" value="Genomic_DNA"/>
</dbReference>
<dbReference type="InterPro" id="IPR019076">
    <property type="entry name" value="Spore_lipoprot_YhcN/YlaJ-like"/>
</dbReference>
<keyword evidence="1" id="KW-0732">Signal</keyword>